<evidence type="ECO:0000313" key="2">
    <source>
        <dbReference type="Proteomes" id="UP000241031"/>
    </source>
</evidence>
<dbReference type="EMBL" id="MG765274">
    <property type="protein sequence ID" value="AVH85683.1"/>
    <property type="molecule type" value="Genomic_DNA"/>
</dbReference>
<dbReference type="GeneID" id="54989250"/>
<sequence>MIMIKMDKYAKTAQKIFFQKMLN</sequence>
<dbReference type="KEGG" id="vg:54989250"/>
<dbReference type="Proteomes" id="UP000241031">
    <property type="component" value="Segment"/>
</dbReference>
<keyword evidence="2" id="KW-1185">Reference proteome</keyword>
<evidence type="ECO:0000313" key="1">
    <source>
        <dbReference type="EMBL" id="AVH85683.1"/>
    </source>
</evidence>
<proteinExistence type="predicted"/>
<protein>
    <submittedName>
        <fullName evidence="1">Uncharacterized protein</fullName>
    </submittedName>
</protein>
<accession>A0A2P0ZL55</accession>
<name>A0A2P0ZL55_9CAUD</name>
<dbReference type="RefSeq" id="YP_009798779.1">
    <property type="nucleotide sequence ID" value="NC_047931.1"/>
</dbReference>
<reference evidence="1 2" key="1">
    <citation type="submission" date="2018-01" db="EMBL/GenBank/DDBJ databases">
        <title>Lactobacillus phages that infect wine-derived L. plantarum strains.</title>
        <authorList>
            <person name="Kyrkou I."/>
            <person name="Hestbjerg Hansen L."/>
        </authorList>
    </citation>
    <scope>NUCLEOTIDE SEQUENCE [LARGE SCALE GENOMIC DNA]</scope>
</reference>
<organism evidence="1 2">
    <name type="scientific">Lactobacillus phage Maenad</name>
    <dbReference type="NCBI Taxonomy" id="2079431"/>
    <lineage>
        <taxon>Viruses</taxon>
        <taxon>Duplodnaviria</taxon>
        <taxon>Heunggongvirae</taxon>
        <taxon>Uroviricota</taxon>
        <taxon>Caudoviricetes</taxon>
        <taxon>Tybeckvirinae</taxon>
        <taxon>Maenadvirus</taxon>
        <taxon>Maenadvirus maenad</taxon>
    </lineage>
</organism>